<dbReference type="STRING" id="1081104.A0A167NY20"/>
<dbReference type="Proteomes" id="UP000076744">
    <property type="component" value="Unassembled WGS sequence"/>
</dbReference>
<reference evidence="2 3" key="1">
    <citation type="journal article" date="2016" name="Genome Biol. Evol.">
        <title>Divergent and convergent evolution of fungal pathogenicity.</title>
        <authorList>
            <person name="Shang Y."/>
            <person name="Xiao G."/>
            <person name="Zheng P."/>
            <person name="Cen K."/>
            <person name="Zhan S."/>
            <person name="Wang C."/>
        </authorList>
    </citation>
    <scope>NUCLEOTIDE SEQUENCE [LARGE SCALE GENOMIC DNA]</scope>
    <source>
        <strain evidence="2 3">ARSEF 2679</strain>
    </source>
</reference>
<comment type="caution">
    <text evidence="2">The sequence shown here is derived from an EMBL/GenBank/DDBJ whole genome shotgun (WGS) entry which is preliminary data.</text>
</comment>
<accession>A0A167NY20</accession>
<evidence type="ECO:0000256" key="1">
    <source>
        <dbReference type="SAM" id="Phobius"/>
    </source>
</evidence>
<dbReference type="RefSeq" id="XP_018701584.1">
    <property type="nucleotide sequence ID" value="XM_018851274.1"/>
</dbReference>
<dbReference type="AlphaFoldDB" id="A0A167NY20"/>
<sequence>MRRCAVRRQRAIFAPRTLELAAWPCLFIALWCWKCTMLVVFQNTIIYNPFLPPDARRLEIAEAAMPLCDTSAMHHLYRLDYPRYRQSSAKFETAIAAQATPWLL</sequence>
<dbReference type="EMBL" id="AZHB01000023">
    <property type="protein sequence ID" value="OAA56073.1"/>
    <property type="molecule type" value="Genomic_DNA"/>
</dbReference>
<keyword evidence="1" id="KW-0812">Transmembrane</keyword>
<feature type="transmembrane region" description="Helical" evidence="1">
    <location>
        <begin position="20"/>
        <end position="41"/>
    </location>
</feature>
<organism evidence="2 3">
    <name type="scientific">Cordyceps fumosorosea (strain ARSEF 2679)</name>
    <name type="common">Isaria fumosorosea</name>
    <dbReference type="NCBI Taxonomy" id="1081104"/>
    <lineage>
        <taxon>Eukaryota</taxon>
        <taxon>Fungi</taxon>
        <taxon>Dikarya</taxon>
        <taxon>Ascomycota</taxon>
        <taxon>Pezizomycotina</taxon>
        <taxon>Sordariomycetes</taxon>
        <taxon>Hypocreomycetidae</taxon>
        <taxon>Hypocreales</taxon>
        <taxon>Cordycipitaceae</taxon>
        <taxon>Cordyceps</taxon>
    </lineage>
</organism>
<dbReference type="GeneID" id="30023963"/>
<dbReference type="OrthoDB" id="10249433at2759"/>
<proteinExistence type="predicted"/>
<protein>
    <submittedName>
        <fullName evidence="2">Uncharacterized protein</fullName>
    </submittedName>
</protein>
<name>A0A167NY20_CORFA</name>
<keyword evidence="3" id="KW-1185">Reference proteome</keyword>
<gene>
    <name evidence="2" type="ORF">ISF_07671</name>
</gene>
<evidence type="ECO:0000313" key="3">
    <source>
        <dbReference type="Proteomes" id="UP000076744"/>
    </source>
</evidence>
<keyword evidence="1" id="KW-1133">Transmembrane helix</keyword>
<evidence type="ECO:0000313" key="2">
    <source>
        <dbReference type="EMBL" id="OAA56073.1"/>
    </source>
</evidence>
<keyword evidence="1" id="KW-0472">Membrane</keyword>